<comment type="cofactor">
    <cofactor evidence="1">
        <name>[4Fe-4S] cluster</name>
        <dbReference type="ChEBI" id="CHEBI:49883"/>
    </cofactor>
</comment>
<keyword evidence="6" id="KW-0808">Transferase</keyword>
<dbReference type="Proteomes" id="UP000262583">
    <property type="component" value="Chromosome"/>
</dbReference>
<dbReference type="KEGG" id="schv:BRCON_2269"/>
<feature type="domain" description="TRAM" evidence="14">
    <location>
        <begin position="401"/>
        <end position="461"/>
    </location>
</feature>
<evidence type="ECO:0000259" key="14">
    <source>
        <dbReference type="PROSITE" id="PS50926"/>
    </source>
</evidence>
<keyword evidence="11" id="KW-0411">Iron-sulfur</keyword>
<dbReference type="InterPro" id="IPR006466">
    <property type="entry name" value="MiaB-like_arc_euk"/>
</dbReference>
<gene>
    <name evidence="17" type="ORF">BRCON_2269</name>
</gene>
<reference evidence="17 18" key="1">
    <citation type="submission" date="2018-05" db="EMBL/GenBank/DDBJ databases">
        <title>A metagenomic window into the 2 km-deep terrestrial subsurface aquifer revealed taxonomically and functionally diverse microbial community comprising novel uncultured bacterial lineages.</title>
        <authorList>
            <person name="Kadnikov V.V."/>
            <person name="Mardanov A.V."/>
            <person name="Beletsky A.V."/>
            <person name="Banks D."/>
            <person name="Pimenov N.V."/>
            <person name="Frank Y.A."/>
            <person name="Karnachuk O.V."/>
            <person name="Ravin N.V."/>
        </authorList>
    </citation>
    <scope>NUCLEOTIDE SEQUENCE [LARGE SCALE GENOMIC DNA]</scope>
    <source>
        <strain evidence="17">BY</strain>
    </source>
</reference>
<dbReference type="InterPro" id="IPR058240">
    <property type="entry name" value="rSAM_sf"/>
</dbReference>
<evidence type="ECO:0000256" key="8">
    <source>
        <dbReference type="ARBA" id="ARBA00022694"/>
    </source>
</evidence>
<dbReference type="EC" id="2.8.4.5" evidence="4"/>
<evidence type="ECO:0000256" key="9">
    <source>
        <dbReference type="ARBA" id="ARBA00022723"/>
    </source>
</evidence>
<keyword evidence="8" id="KW-0819">tRNA processing</keyword>
<comment type="similarity">
    <text evidence="3">Belongs to the methylthiotransferase family. CDKAL1 subfamily.</text>
</comment>
<dbReference type="FunFam" id="3.80.30.20:FF:000002">
    <property type="entry name" value="threonylcarbamoyladenosine tRNA methylthiotransferase isoform X2"/>
    <property type="match status" value="1"/>
</dbReference>
<name>A0A2Z4Y7P7_SUMC1</name>
<evidence type="ECO:0000259" key="16">
    <source>
        <dbReference type="PROSITE" id="PS51918"/>
    </source>
</evidence>
<evidence type="ECO:0000256" key="6">
    <source>
        <dbReference type="ARBA" id="ARBA00022679"/>
    </source>
</evidence>
<evidence type="ECO:0000313" key="18">
    <source>
        <dbReference type="Proteomes" id="UP000262583"/>
    </source>
</evidence>
<evidence type="ECO:0000256" key="1">
    <source>
        <dbReference type="ARBA" id="ARBA00001966"/>
    </source>
</evidence>
<dbReference type="Pfam" id="PF00919">
    <property type="entry name" value="UPF0004"/>
    <property type="match status" value="1"/>
</dbReference>
<dbReference type="AlphaFoldDB" id="A0A2Z4Y7P7"/>
<evidence type="ECO:0000256" key="3">
    <source>
        <dbReference type="ARBA" id="ARBA00008616"/>
    </source>
</evidence>
<dbReference type="SUPFAM" id="SSF102114">
    <property type="entry name" value="Radical SAM enzymes"/>
    <property type="match status" value="1"/>
</dbReference>
<evidence type="ECO:0000256" key="10">
    <source>
        <dbReference type="ARBA" id="ARBA00023004"/>
    </source>
</evidence>
<comment type="function">
    <text evidence="2">Catalyzes the methylthiolation of N6-threonylcarbamoyladenosine (t(6)A), leading to the formation of 2-methylthio-N6-threonylcarbamoyladenosine (ms(2)t(6)A) at position 37 in tRNAs that read codons beginning with adenine.</text>
</comment>
<dbReference type="InterPro" id="IPR007197">
    <property type="entry name" value="rSAM"/>
</dbReference>
<proteinExistence type="inferred from homology"/>
<evidence type="ECO:0000259" key="15">
    <source>
        <dbReference type="PROSITE" id="PS51449"/>
    </source>
</evidence>
<feature type="domain" description="Radical SAM core" evidence="16">
    <location>
        <begin position="169"/>
        <end position="398"/>
    </location>
</feature>
<dbReference type="SFLD" id="SFLDS00029">
    <property type="entry name" value="Radical_SAM"/>
    <property type="match status" value="1"/>
</dbReference>
<dbReference type="PROSITE" id="PS51918">
    <property type="entry name" value="RADICAL_SAM"/>
    <property type="match status" value="1"/>
</dbReference>
<dbReference type="InterPro" id="IPR005839">
    <property type="entry name" value="Methylthiotransferase"/>
</dbReference>
<dbReference type="PROSITE" id="PS50926">
    <property type="entry name" value="TRAM"/>
    <property type="match status" value="1"/>
</dbReference>
<keyword evidence="9" id="KW-0479">Metal-binding</keyword>
<evidence type="ECO:0000313" key="17">
    <source>
        <dbReference type="EMBL" id="AXA37046.1"/>
    </source>
</evidence>
<dbReference type="GO" id="GO:0035598">
    <property type="term" value="F:tRNA (N(6)-L-threonylcarbamoyladenosine(37)-C(2))-methylthiotransferase activity"/>
    <property type="evidence" value="ECO:0007669"/>
    <property type="project" value="UniProtKB-EC"/>
</dbReference>
<accession>A0A2Z4Y7P7</accession>
<dbReference type="CDD" id="cd01335">
    <property type="entry name" value="Radical_SAM"/>
    <property type="match status" value="1"/>
</dbReference>
<dbReference type="EMBL" id="CP030759">
    <property type="protein sequence ID" value="AXA37046.1"/>
    <property type="molecule type" value="Genomic_DNA"/>
</dbReference>
<keyword evidence="7" id="KW-0949">S-adenosyl-L-methionine</keyword>
<dbReference type="InterPro" id="IPR013848">
    <property type="entry name" value="Methylthiotransferase_N"/>
</dbReference>
<feature type="domain" description="MTTase N-terminal" evidence="15">
    <location>
        <begin position="34"/>
        <end position="147"/>
    </location>
</feature>
<dbReference type="NCBIfam" id="TIGR00089">
    <property type="entry name" value="MiaB/RimO family radical SAM methylthiotransferase"/>
    <property type="match status" value="1"/>
</dbReference>
<dbReference type="Pfam" id="PF01938">
    <property type="entry name" value="TRAM"/>
    <property type="match status" value="1"/>
</dbReference>
<dbReference type="InterPro" id="IPR006638">
    <property type="entry name" value="Elp3/MiaA/NifB-like_rSAM"/>
</dbReference>
<evidence type="ECO:0000256" key="7">
    <source>
        <dbReference type="ARBA" id="ARBA00022691"/>
    </source>
</evidence>
<dbReference type="GO" id="GO:0051539">
    <property type="term" value="F:4 iron, 4 sulfur cluster binding"/>
    <property type="evidence" value="ECO:0007669"/>
    <property type="project" value="UniProtKB-KW"/>
</dbReference>
<evidence type="ECO:0000256" key="13">
    <source>
        <dbReference type="ARBA" id="ARBA00051661"/>
    </source>
</evidence>
<keyword evidence="5" id="KW-0004">4Fe-4S</keyword>
<dbReference type="Gene3D" id="3.80.30.20">
    <property type="entry name" value="tm_1862 like domain"/>
    <property type="match status" value="1"/>
</dbReference>
<evidence type="ECO:0000256" key="11">
    <source>
        <dbReference type="ARBA" id="ARBA00023014"/>
    </source>
</evidence>
<dbReference type="InterPro" id="IPR023404">
    <property type="entry name" value="rSAM_horseshoe"/>
</dbReference>
<dbReference type="GO" id="GO:0046872">
    <property type="term" value="F:metal ion binding"/>
    <property type="evidence" value="ECO:0007669"/>
    <property type="project" value="UniProtKB-KW"/>
</dbReference>
<evidence type="ECO:0000256" key="4">
    <source>
        <dbReference type="ARBA" id="ARBA00013273"/>
    </source>
</evidence>
<keyword evidence="10" id="KW-0408">Iron</keyword>
<protein>
    <recommendedName>
        <fullName evidence="4">tRNA (N(6)-L-threonylcarbamoyladenosine(37)-C(2))-methylthiotransferase</fullName>
        <ecNumber evidence="4">2.8.4.5</ecNumber>
    </recommendedName>
    <alternativeName>
        <fullName evidence="12">tRNA-t(6)A37 methylthiotransferase</fullName>
    </alternativeName>
</protein>
<organism evidence="17 18">
    <name type="scientific">Sumerlaea chitinivorans</name>
    <dbReference type="NCBI Taxonomy" id="2250252"/>
    <lineage>
        <taxon>Bacteria</taxon>
        <taxon>Candidatus Sumerlaeota</taxon>
        <taxon>Candidatus Sumerlaeia</taxon>
        <taxon>Candidatus Sumerlaeales</taxon>
        <taxon>Candidatus Sumerlaeaceae</taxon>
        <taxon>Candidatus Sumerlaea</taxon>
    </lineage>
</organism>
<evidence type="ECO:0000256" key="2">
    <source>
        <dbReference type="ARBA" id="ARBA00002399"/>
    </source>
</evidence>
<dbReference type="PANTHER" id="PTHR11918:SF45">
    <property type="entry name" value="THREONYLCARBAMOYLADENOSINE TRNA METHYLTHIOTRANSFERASE"/>
    <property type="match status" value="1"/>
</dbReference>
<dbReference type="InterPro" id="IPR020612">
    <property type="entry name" value="Methylthiotransferase_CS"/>
</dbReference>
<dbReference type="InterPro" id="IPR002792">
    <property type="entry name" value="TRAM_dom"/>
</dbReference>
<dbReference type="SFLD" id="SFLDG01082">
    <property type="entry name" value="B12-binding_domain_containing"/>
    <property type="match status" value="1"/>
</dbReference>
<dbReference type="NCBIfam" id="TIGR01578">
    <property type="entry name" value="MiaB-like-B"/>
    <property type="match status" value="1"/>
</dbReference>
<dbReference type="SMART" id="SM00729">
    <property type="entry name" value="Elp3"/>
    <property type="match status" value="1"/>
</dbReference>
<dbReference type="Gene3D" id="3.40.50.12160">
    <property type="entry name" value="Methylthiotransferase, N-terminal domain"/>
    <property type="match status" value="1"/>
</dbReference>
<sequence length="478" mass="52766">MGGSCCNDLGAMSSITTNITQHPPFAPNRGDGRGRVYIETYGCTFNVSDSEAMAGLLAAAGFEIVASEAEADVVVVNSCIVKDRSYWDLRKRLGGLCARRDREGGPVVVLAGCAPRVPAHGREFAALPQLGPDNVASVVEVVERALRGEIVHRTERRPEPARVALPKRRRNPAIEIIPISKGCLGACTFCQTVLARGRLYSFDEEQILDAIRAAVSEGVRQIWLTSQDCGAYGRDRDTTLPKLLRRIAEMPGDFRVRLGMVNPDWAKLYAEELAEIYAHPRFYAFAHLPVQSGSDAVLQAMRRNYSARDFEEVCEVLRRRVPEIAIATDIIAGFPTERDHDWEQTVALLRRVRPAVVNRSRFSPRPGTAAARLSPLPSAVVGQRSRELADLTLALTQERLRHRVGDLCEVVVEEQARPGSVVARDRCYTSIIVEGSWPLGSRLSVRLTRVERFHLRAEVVCHSHGESAELAACTVERG</sequence>
<dbReference type="PROSITE" id="PS01278">
    <property type="entry name" value="MTTASE_RADICAL"/>
    <property type="match status" value="1"/>
</dbReference>
<dbReference type="PANTHER" id="PTHR11918">
    <property type="entry name" value="RADICAL SAM PROTEINS"/>
    <property type="match status" value="1"/>
</dbReference>
<dbReference type="Pfam" id="PF04055">
    <property type="entry name" value="Radical_SAM"/>
    <property type="match status" value="1"/>
</dbReference>
<comment type="catalytic activity">
    <reaction evidence="13">
        <text>N(6)-L-threonylcarbamoyladenosine(37) in tRNA + (sulfur carrier)-SH + AH2 + 2 S-adenosyl-L-methionine = 2-methylsulfanyl-N(6)-L-threonylcarbamoyladenosine(37) in tRNA + (sulfur carrier)-H + 5'-deoxyadenosine + L-methionine + A + S-adenosyl-L-homocysteine + 2 H(+)</text>
        <dbReference type="Rhea" id="RHEA:37075"/>
        <dbReference type="Rhea" id="RHEA-COMP:10163"/>
        <dbReference type="Rhea" id="RHEA-COMP:11092"/>
        <dbReference type="Rhea" id="RHEA-COMP:14737"/>
        <dbReference type="Rhea" id="RHEA-COMP:14739"/>
        <dbReference type="ChEBI" id="CHEBI:13193"/>
        <dbReference type="ChEBI" id="CHEBI:15378"/>
        <dbReference type="ChEBI" id="CHEBI:17319"/>
        <dbReference type="ChEBI" id="CHEBI:17499"/>
        <dbReference type="ChEBI" id="CHEBI:29917"/>
        <dbReference type="ChEBI" id="CHEBI:57844"/>
        <dbReference type="ChEBI" id="CHEBI:57856"/>
        <dbReference type="ChEBI" id="CHEBI:59789"/>
        <dbReference type="ChEBI" id="CHEBI:64428"/>
        <dbReference type="ChEBI" id="CHEBI:74418"/>
        <dbReference type="ChEBI" id="CHEBI:74420"/>
        <dbReference type="EC" id="2.8.4.5"/>
    </reaction>
</comment>
<dbReference type="PROSITE" id="PS51449">
    <property type="entry name" value="MTTASE_N"/>
    <property type="match status" value="1"/>
</dbReference>
<evidence type="ECO:0000256" key="12">
    <source>
        <dbReference type="ARBA" id="ARBA00031213"/>
    </source>
</evidence>
<dbReference type="InterPro" id="IPR038135">
    <property type="entry name" value="Methylthiotransferase_N_sf"/>
</dbReference>
<evidence type="ECO:0000256" key="5">
    <source>
        <dbReference type="ARBA" id="ARBA00022485"/>
    </source>
</evidence>